<evidence type="ECO:0000256" key="3">
    <source>
        <dbReference type="ARBA" id="ARBA00022741"/>
    </source>
</evidence>
<feature type="domain" description="Carbohydrate kinase PfkB" evidence="6">
    <location>
        <begin position="2"/>
        <end position="304"/>
    </location>
</feature>
<evidence type="ECO:0000256" key="5">
    <source>
        <dbReference type="ARBA" id="ARBA00022840"/>
    </source>
</evidence>
<reference evidence="7 8" key="1">
    <citation type="journal article" date="2018" name="Int. J. Syst. Evol. Microbiol.">
        <title>Pseudooceanicola lipolyticus sp. nov., a marine alphaproteobacterium, reclassification of Oceanicola flagellatus as Pseudooceanicola flagellatus comb. nov. and emended description of the genus Pseudooceanicola.</title>
        <authorList>
            <person name="Huang M.-M."/>
            <person name="Guo L.-L."/>
            <person name="Wu Y.-H."/>
            <person name="Lai Q.-L."/>
            <person name="Shao Z.-Z."/>
            <person name="Wang C.-S."/>
            <person name="Wu M."/>
            <person name="Xu X.-W."/>
        </authorList>
    </citation>
    <scope>NUCLEOTIDE SEQUENCE [LARGE SCALE GENOMIC DNA]</scope>
    <source>
        <strain evidence="7 8">157</strain>
    </source>
</reference>
<proteinExistence type="inferred from homology"/>
<dbReference type="InterPro" id="IPR050306">
    <property type="entry name" value="PfkB_Carbo_kinase"/>
</dbReference>
<dbReference type="GO" id="GO:0005524">
    <property type="term" value="F:ATP binding"/>
    <property type="evidence" value="ECO:0007669"/>
    <property type="project" value="UniProtKB-KW"/>
</dbReference>
<evidence type="ECO:0000259" key="6">
    <source>
        <dbReference type="Pfam" id="PF00294"/>
    </source>
</evidence>
<keyword evidence="4 7" id="KW-0418">Kinase</keyword>
<evidence type="ECO:0000313" key="8">
    <source>
        <dbReference type="Proteomes" id="UP000231553"/>
    </source>
</evidence>
<dbReference type="InterPro" id="IPR029056">
    <property type="entry name" value="Ribokinase-like"/>
</dbReference>
<evidence type="ECO:0000256" key="1">
    <source>
        <dbReference type="ARBA" id="ARBA00010688"/>
    </source>
</evidence>
<comment type="similarity">
    <text evidence="1">Belongs to the carbohydrate kinase PfkB family.</text>
</comment>
<name>A0A2M8J2E1_9RHOB</name>
<dbReference type="InterPro" id="IPR002173">
    <property type="entry name" value="Carboh/pur_kinase_PfkB_CS"/>
</dbReference>
<dbReference type="GO" id="GO:0016301">
    <property type="term" value="F:kinase activity"/>
    <property type="evidence" value="ECO:0007669"/>
    <property type="project" value="UniProtKB-KW"/>
</dbReference>
<dbReference type="Gene3D" id="3.40.1190.20">
    <property type="match status" value="1"/>
</dbReference>
<keyword evidence="8" id="KW-1185">Reference proteome</keyword>
<dbReference type="InterPro" id="IPR011611">
    <property type="entry name" value="PfkB_dom"/>
</dbReference>
<keyword evidence="2" id="KW-0808">Transferase</keyword>
<keyword evidence="3" id="KW-0547">Nucleotide-binding</keyword>
<accession>A0A2M8J2E1</accession>
<dbReference type="Proteomes" id="UP000231553">
    <property type="component" value="Unassembled WGS sequence"/>
</dbReference>
<dbReference type="PANTHER" id="PTHR43085:SF1">
    <property type="entry name" value="PSEUDOURIDINE KINASE-RELATED"/>
    <property type="match status" value="1"/>
</dbReference>
<dbReference type="SUPFAM" id="SSF53613">
    <property type="entry name" value="Ribokinase-like"/>
    <property type="match status" value="1"/>
</dbReference>
<comment type="caution">
    <text evidence="7">The sequence shown here is derived from an EMBL/GenBank/DDBJ whole genome shotgun (WGS) entry which is preliminary data.</text>
</comment>
<organism evidence="7 8">
    <name type="scientific">Pseudooceanicola lipolyticus</name>
    <dbReference type="NCBI Taxonomy" id="2029104"/>
    <lineage>
        <taxon>Bacteria</taxon>
        <taxon>Pseudomonadati</taxon>
        <taxon>Pseudomonadota</taxon>
        <taxon>Alphaproteobacteria</taxon>
        <taxon>Rhodobacterales</taxon>
        <taxon>Paracoccaceae</taxon>
        <taxon>Pseudooceanicola</taxon>
    </lineage>
</organism>
<sequence>MILCCGEALIDMIPAKTEDAGTGFVPHSGGSVFNTAIALGRLGTRAGMLTGLSRDLFGRQLDDALKASHVDTRTVVYSDRPATLAFVQLEAGHATYTFYDENSANRMLAPEDVGALPEDVLALYFGGISLCNPPAADTYLELAERHAGRCAIMLDPNIRPSFISDIPAYRARIARMLAVADIVKVSDEDLGWLYPGPEALMEKLAALLKAGPSVAIMTRGGSGATAYLRDGREISVAAEPAQVVDTVGAGDTFNAGVLAKASELGLLTPGGLAEAGEAEISDVLAFGAKVAAVTVSRAGANPPWREELAQERPPA</sequence>
<dbReference type="PANTHER" id="PTHR43085">
    <property type="entry name" value="HEXOKINASE FAMILY MEMBER"/>
    <property type="match status" value="1"/>
</dbReference>
<dbReference type="RefSeq" id="WP_100162280.1">
    <property type="nucleotide sequence ID" value="NZ_PGTB01000026.1"/>
</dbReference>
<dbReference type="CDD" id="cd01167">
    <property type="entry name" value="bac_FRK"/>
    <property type="match status" value="1"/>
</dbReference>
<evidence type="ECO:0000256" key="2">
    <source>
        <dbReference type="ARBA" id="ARBA00022679"/>
    </source>
</evidence>
<keyword evidence="5" id="KW-0067">ATP-binding</keyword>
<dbReference type="Pfam" id="PF00294">
    <property type="entry name" value="PfkB"/>
    <property type="match status" value="1"/>
</dbReference>
<evidence type="ECO:0000313" key="7">
    <source>
        <dbReference type="EMBL" id="PJE36950.1"/>
    </source>
</evidence>
<dbReference type="EMBL" id="PGTB01000026">
    <property type="protein sequence ID" value="PJE36950.1"/>
    <property type="molecule type" value="Genomic_DNA"/>
</dbReference>
<gene>
    <name evidence="7" type="ORF">CVM52_09550</name>
</gene>
<dbReference type="PROSITE" id="PS00584">
    <property type="entry name" value="PFKB_KINASES_2"/>
    <property type="match status" value="1"/>
</dbReference>
<dbReference type="AlphaFoldDB" id="A0A2M8J2E1"/>
<dbReference type="OrthoDB" id="9795789at2"/>
<protein>
    <submittedName>
        <fullName evidence="7">Carbohydrate kinase</fullName>
    </submittedName>
</protein>
<evidence type="ECO:0000256" key="4">
    <source>
        <dbReference type="ARBA" id="ARBA00022777"/>
    </source>
</evidence>